<evidence type="ECO:0000313" key="1">
    <source>
        <dbReference type="EMBL" id="ESU28972.1"/>
    </source>
</evidence>
<dbReference type="eggNOG" id="ENOG5032GAW">
    <property type="taxonomic scope" value="Bacteria"/>
</dbReference>
<dbReference type="PATRIC" id="fig|1341181.4.peg.996"/>
<keyword evidence="2" id="KW-1185">Reference proteome</keyword>
<gene>
    <name evidence="1" type="ORF">FLJC2902T_10050</name>
</gene>
<dbReference type="STRING" id="1341181.FLJC2902T_10050"/>
<dbReference type="RefSeq" id="WP_023578661.1">
    <property type="nucleotide sequence ID" value="NZ_AVGG01000003.1"/>
</dbReference>
<reference evidence="1 2" key="1">
    <citation type="submission" date="2013-08" db="EMBL/GenBank/DDBJ databases">
        <title>Flavobacterium limnosediminis JC2902 genome sequencing.</title>
        <authorList>
            <person name="Lee K."/>
            <person name="Yi H."/>
            <person name="Park S."/>
            <person name="Chun J."/>
        </authorList>
    </citation>
    <scope>NUCLEOTIDE SEQUENCE [LARGE SCALE GENOMIC DNA]</scope>
    <source>
        <strain evidence="1 2">JC2902</strain>
    </source>
</reference>
<protein>
    <submittedName>
        <fullName evidence="1">Uncharacterized protein</fullName>
    </submittedName>
</protein>
<comment type="caution">
    <text evidence="1">The sequence shown here is derived from an EMBL/GenBank/DDBJ whole genome shotgun (WGS) entry which is preliminary data.</text>
</comment>
<dbReference type="Proteomes" id="UP000018004">
    <property type="component" value="Unassembled WGS sequence"/>
</dbReference>
<evidence type="ECO:0000313" key="2">
    <source>
        <dbReference type="Proteomes" id="UP000018004"/>
    </source>
</evidence>
<accession>V6SRZ9</accession>
<name>V6SRZ9_9FLAO</name>
<dbReference type="AlphaFoldDB" id="V6SRZ9"/>
<organism evidence="1 2">
    <name type="scientific">Flavobacterium limnosediminis JC2902</name>
    <dbReference type="NCBI Taxonomy" id="1341181"/>
    <lineage>
        <taxon>Bacteria</taxon>
        <taxon>Pseudomonadati</taxon>
        <taxon>Bacteroidota</taxon>
        <taxon>Flavobacteriia</taxon>
        <taxon>Flavobacteriales</taxon>
        <taxon>Flavobacteriaceae</taxon>
        <taxon>Flavobacterium</taxon>
    </lineage>
</organism>
<proteinExistence type="predicted"/>
<dbReference type="OrthoDB" id="1267200at2"/>
<dbReference type="EMBL" id="AVGG01000003">
    <property type="protein sequence ID" value="ESU28972.1"/>
    <property type="molecule type" value="Genomic_DNA"/>
</dbReference>
<sequence>MKLIIDQLKECIRSHPSVVNSSIGSNANWSRTQCIILSQIISDALSKAITAKDSKKNKTNLTISGMTLQRILNDVYTEKTNPDLRLLKTLDKLAIFLGHSSLNEFLAHRKDNEVNPELTPNTPFTDEFEALVLNYCREEFKCIQELPNIDLGAMTDYLFADSPLIKRISDALHRYSNLNFKANTDENRSNFEVYDFRLISASDTLVVLSAEEFWNIEWKDQSNNPVKVYNKINRQTYFIKKNQGIWKIWDNHNPDLNGLITEVEQAHYRQNILI</sequence>